<name>A0A165ZK70_EXIGL</name>
<feature type="region of interest" description="Disordered" evidence="1">
    <location>
        <begin position="118"/>
        <end position="165"/>
    </location>
</feature>
<dbReference type="InParanoid" id="A0A165ZK70"/>
<keyword evidence="2" id="KW-0472">Membrane</keyword>
<keyword evidence="3" id="KW-0732">Signal</keyword>
<keyword evidence="2" id="KW-0812">Transmembrane</keyword>
<feature type="transmembrane region" description="Helical" evidence="2">
    <location>
        <begin position="173"/>
        <end position="193"/>
    </location>
</feature>
<evidence type="ECO:0000313" key="5">
    <source>
        <dbReference type="Proteomes" id="UP000077266"/>
    </source>
</evidence>
<reference evidence="4 5" key="1">
    <citation type="journal article" date="2016" name="Mol. Biol. Evol.">
        <title>Comparative Genomics of Early-Diverging Mushroom-Forming Fungi Provides Insights into the Origins of Lignocellulose Decay Capabilities.</title>
        <authorList>
            <person name="Nagy L.G."/>
            <person name="Riley R."/>
            <person name="Tritt A."/>
            <person name="Adam C."/>
            <person name="Daum C."/>
            <person name="Floudas D."/>
            <person name="Sun H."/>
            <person name="Yadav J.S."/>
            <person name="Pangilinan J."/>
            <person name="Larsson K.H."/>
            <person name="Matsuura K."/>
            <person name="Barry K."/>
            <person name="Labutti K."/>
            <person name="Kuo R."/>
            <person name="Ohm R.A."/>
            <person name="Bhattacharya S.S."/>
            <person name="Shirouzu T."/>
            <person name="Yoshinaga Y."/>
            <person name="Martin F.M."/>
            <person name="Grigoriev I.V."/>
            <person name="Hibbett D.S."/>
        </authorList>
    </citation>
    <scope>NUCLEOTIDE SEQUENCE [LARGE SCALE GENOMIC DNA]</scope>
    <source>
        <strain evidence="4 5">HHB12029</strain>
    </source>
</reference>
<feature type="chain" id="PRO_5007870069" description="Transmembrane protein" evidence="3">
    <location>
        <begin position="23"/>
        <end position="224"/>
    </location>
</feature>
<evidence type="ECO:0000256" key="1">
    <source>
        <dbReference type="SAM" id="MobiDB-lite"/>
    </source>
</evidence>
<sequence>MFAKLNSLIALVLAATVLSVVGAVPALASSKSPHQFEDSSQMWKFQHIAAIEMDERLETVLTRVNDLGSQDVKPHDARRSTSKYSQTASPTPRMQYTTLITTLIVALYAGHSVLAAPAPEPDSKNGRCSFAASRPPGPRQDDKSPLDYHGDGSSRMENRPRAKHLQQSPSANLAIMMFKFFIALAFVSMVVAAPTLGEKGEDGSPCCGVGATKRDPVAVALPST</sequence>
<keyword evidence="2" id="KW-1133">Transmembrane helix</keyword>
<feature type="region of interest" description="Disordered" evidence="1">
    <location>
        <begin position="69"/>
        <end position="91"/>
    </location>
</feature>
<organism evidence="4 5">
    <name type="scientific">Exidia glandulosa HHB12029</name>
    <dbReference type="NCBI Taxonomy" id="1314781"/>
    <lineage>
        <taxon>Eukaryota</taxon>
        <taxon>Fungi</taxon>
        <taxon>Dikarya</taxon>
        <taxon>Basidiomycota</taxon>
        <taxon>Agaricomycotina</taxon>
        <taxon>Agaricomycetes</taxon>
        <taxon>Auriculariales</taxon>
        <taxon>Exidiaceae</taxon>
        <taxon>Exidia</taxon>
    </lineage>
</organism>
<protein>
    <recommendedName>
        <fullName evidence="6">Transmembrane protein</fullName>
    </recommendedName>
</protein>
<evidence type="ECO:0000313" key="4">
    <source>
        <dbReference type="EMBL" id="KZV83429.1"/>
    </source>
</evidence>
<proteinExistence type="predicted"/>
<keyword evidence="5" id="KW-1185">Reference proteome</keyword>
<dbReference type="AlphaFoldDB" id="A0A165ZK70"/>
<feature type="signal peptide" evidence="3">
    <location>
        <begin position="1"/>
        <end position="22"/>
    </location>
</feature>
<evidence type="ECO:0000256" key="2">
    <source>
        <dbReference type="SAM" id="Phobius"/>
    </source>
</evidence>
<accession>A0A165ZK70</accession>
<dbReference type="EMBL" id="KV426271">
    <property type="protein sequence ID" value="KZV83429.1"/>
    <property type="molecule type" value="Genomic_DNA"/>
</dbReference>
<gene>
    <name evidence="4" type="ORF">EXIGLDRAFT_701431</name>
</gene>
<dbReference type="Proteomes" id="UP000077266">
    <property type="component" value="Unassembled WGS sequence"/>
</dbReference>
<feature type="compositionally biased region" description="Basic and acidic residues" evidence="1">
    <location>
        <begin position="139"/>
        <end position="160"/>
    </location>
</feature>
<evidence type="ECO:0000256" key="3">
    <source>
        <dbReference type="SAM" id="SignalP"/>
    </source>
</evidence>
<evidence type="ECO:0008006" key="6">
    <source>
        <dbReference type="Google" id="ProtNLM"/>
    </source>
</evidence>
<feature type="compositionally biased region" description="Polar residues" evidence="1">
    <location>
        <begin position="82"/>
        <end position="91"/>
    </location>
</feature>